<reference evidence="3" key="1">
    <citation type="submission" date="2020-12" db="EMBL/GenBank/DDBJ databases">
        <title>Desulfobium dissulfuricans gen. nov., sp. nov., a novel mesophilic, sulfate-reducing bacterium isolated from a deep-sea hydrothermal vent.</title>
        <authorList>
            <person name="Hashimoto Y."/>
            <person name="Tame A."/>
            <person name="Sawayama S."/>
            <person name="Miyazaki J."/>
            <person name="Takai K."/>
            <person name="Nakagawa S."/>
        </authorList>
    </citation>
    <scope>NUCLEOTIDE SEQUENCE</scope>
    <source>
        <strain evidence="3">GF1</strain>
    </source>
</reference>
<dbReference type="Proteomes" id="UP001063350">
    <property type="component" value="Chromosome"/>
</dbReference>
<feature type="transmembrane region" description="Helical" evidence="1">
    <location>
        <begin position="97"/>
        <end position="120"/>
    </location>
</feature>
<dbReference type="Pfam" id="PF09835">
    <property type="entry name" value="DUF2062"/>
    <property type="match status" value="1"/>
</dbReference>
<sequence length="138" mass="15424">MALGVFIGITPTIPLHTVLIIALTLAFRVSTLSGLIGTALVSNPLTIVPLYYLCWKIGNWFLPGRITWERLKSLLDHLMNQGLVEGVRTLSHLSLDVVLVLMSGGLVLAIPSSVISYFLARHLFLKWQIKRQRKHLLN</sequence>
<keyword evidence="1" id="KW-0812">Transmembrane</keyword>
<gene>
    <name evidence="3" type="ORF">GF1_17240</name>
</gene>
<keyword evidence="1" id="KW-0472">Membrane</keyword>
<evidence type="ECO:0000313" key="4">
    <source>
        <dbReference type="Proteomes" id="UP001063350"/>
    </source>
</evidence>
<evidence type="ECO:0000259" key="2">
    <source>
        <dbReference type="Pfam" id="PF09835"/>
    </source>
</evidence>
<dbReference type="EMBL" id="AP024233">
    <property type="protein sequence ID" value="BCO09348.1"/>
    <property type="molecule type" value="Genomic_DNA"/>
</dbReference>
<accession>A0A915U0Q8</accession>
<evidence type="ECO:0000256" key="1">
    <source>
        <dbReference type="SAM" id="Phobius"/>
    </source>
</evidence>
<keyword evidence="4" id="KW-1185">Reference proteome</keyword>
<dbReference type="PANTHER" id="PTHR40547">
    <property type="entry name" value="SLL0298 PROTEIN"/>
    <property type="match status" value="1"/>
</dbReference>
<feature type="transmembrane region" description="Helical" evidence="1">
    <location>
        <begin position="6"/>
        <end position="27"/>
    </location>
</feature>
<proteinExistence type="predicted"/>
<organism evidence="3 4">
    <name type="scientific">Desulfolithobacter dissulfuricans</name>
    <dbReference type="NCBI Taxonomy" id="2795293"/>
    <lineage>
        <taxon>Bacteria</taxon>
        <taxon>Pseudomonadati</taxon>
        <taxon>Thermodesulfobacteriota</taxon>
        <taxon>Desulfobulbia</taxon>
        <taxon>Desulfobulbales</taxon>
        <taxon>Desulfobulbaceae</taxon>
        <taxon>Desulfolithobacter</taxon>
    </lineage>
</organism>
<protein>
    <recommendedName>
        <fullName evidence="2">DUF2062 domain-containing protein</fullName>
    </recommendedName>
</protein>
<feature type="domain" description="DUF2062" evidence="2">
    <location>
        <begin position="1"/>
        <end position="132"/>
    </location>
</feature>
<feature type="transmembrane region" description="Helical" evidence="1">
    <location>
        <begin position="34"/>
        <end position="53"/>
    </location>
</feature>
<dbReference type="KEGG" id="ddu:GF1_17240"/>
<keyword evidence="1" id="KW-1133">Transmembrane helix</keyword>
<evidence type="ECO:0000313" key="3">
    <source>
        <dbReference type="EMBL" id="BCO09348.1"/>
    </source>
</evidence>
<dbReference type="PANTHER" id="PTHR40547:SF1">
    <property type="entry name" value="SLL0298 PROTEIN"/>
    <property type="match status" value="1"/>
</dbReference>
<name>A0A915U0Q8_9BACT</name>
<dbReference type="InterPro" id="IPR018639">
    <property type="entry name" value="DUF2062"/>
</dbReference>
<dbReference type="AlphaFoldDB" id="A0A915U0Q8"/>